<evidence type="ECO:0000256" key="1">
    <source>
        <dbReference type="SAM" id="Phobius"/>
    </source>
</evidence>
<keyword evidence="1" id="KW-1133">Transmembrane helix</keyword>
<keyword evidence="1" id="KW-0472">Membrane</keyword>
<dbReference type="STRING" id="56689.GCA_001291445_04316"/>
<evidence type="ECO:0000313" key="3">
    <source>
        <dbReference type="Proteomes" id="UP000093898"/>
    </source>
</evidence>
<sequence length="149" mass="15884">MEHIAQVLTVIVVGTLVGVEFGVAAFTNPIFERLPDDAYRQARATGSRILGTVMPFWYAAAAALLVGNAVFDPTPLPIAAVVLMAVVMVLTLTALVPINNRVAAWAGAGSDEAPTSRALAHRWDRLHWVRVALLLVAFVLLALASTTKL</sequence>
<feature type="transmembrane region" description="Helical" evidence="1">
    <location>
        <begin position="76"/>
        <end position="96"/>
    </location>
</feature>
<reference evidence="2 3" key="1">
    <citation type="submission" date="2016-06" db="EMBL/GenBank/DDBJ databases">
        <authorList>
            <person name="Kjaerup R.B."/>
            <person name="Dalgaard T.S."/>
            <person name="Juul-Madsen H.R."/>
        </authorList>
    </citation>
    <scope>NUCLEOTIDE SEQUENCE [LARGE SCALE GENOMIC DNA]</scope>
    <source>
        <strain evidence="2 3">1127319.6</strain>
    </source>
</reference>
<dbReference type="Pfam" id="PF08592">
    <property type="entry name" value="Anthrone_oxy"/>
    <property type="match status" value="1"/>
</dbReference>
<name>A0A1A3HBA3_MYCMU</name>
<evidence type="ECO:0000313" key="2">
    <source>
        <dbReference type="EMBL" id="OBJ45325.1"/>
    </source>
</evidence>
<gene>
    <name evidence="2" type="ORF">A5630_14410</name>
</gene>
<feature type="transmembrane region" description="Helical" evidence="1">
    <location>
        <begin position="127"/>
        <end position="146"/>
    </location>
</feature>
<feature type="transmembrane region" description="Helical" evidence="1">
    <location>
        <begin position="49"/>
        <end position="70"/>
    </location>
</feature>
<comment type="caution">
    <text evidence="2">The sequence shown here is derived from an EMBL/GenBank/DDBJ whole genome shotgun (WGS) entry which is preliminary data.</text>
</comment>
<protein>
    <recommendedName>
        <fullName evidence="4">DUF1772 domain-containing protein</fullName>
    </recommendedName>
</protein>
<dbReference type="OrthoDB" id="119926at2"/>
<accession>A0A1A3HBA3</accession>
<dbReference type="EMBL" id="LZLC01000039">
    <property type="protein sequence ID" value="OBJ45325.1"/>
    <property type="molecule type" value="Genomic_DNA"/>
</dbReference>
<keyword evidence="1" id="KW-0812">Transmembrane</keyword>
<evidence type="ECO:0008006" key="4">
    <source>
        <dbReference type="Google" id="ProtNLM"/>
    </source>
</evidence>
<feature type="transmembrane region" description="Helical" evidence="1">
    <location>
        <begin position="6"/>
        <end position="28"/>
    </location>
</feature>
<dbReference type="Proteomes" id="UP000093898">
    <property type="component" value="Unassembled WGS sequence"/>
</dbReference>
<dbReference type="AlphaFoldDB" id="A0A1A3HBA3"/>
<organism evidence="2 3">
    <name type="scientific">Mycolicibacterium mucogenicum</name>
    <name type="common">Mycobacterium mucogenicum</name>
    <dbReference type="NCBI Taxonomy" id="56689"/>
    <lineage>
        <taxon>Bacteria</taxon>
        <taxon>Bacillati</taxon>
        <taxon>Actinomycetota</taxon>
        <taxon>Actinomycetes</taxon>
        <taxon>Mycobacteriales</taxon>
        <taxon>Mycobacteriaceae</taxon>
        <taxon>Mycolicibacterium</taxon>
    </lineage>
</organism>
<dbReference type="RefSeq" id="WP_064979224.1">
    <property type="nucleotide sequence ID" value="NZ_LZLC01000039.1"/>
</dbReference>
<dbReference type="InterPro" id="IPR013901">
    <property type="entry name" value="Anthrone_oxy"/>
</dbReference>
<proteinExistence type="predicted"/>